<dbReference type="InterPro" id="IPR036465">
    <property type="entry name" value="vWFA_dom_sf"/>
</dbReference>
<dbReference type="InterPro" id="IPR037768">
    <property type="entry name" value="C2B_Copine"/>
</dbReference>
<keyword evidence="11" id="KW-0539">Nucleus</keyword>
<evidence type="ECO:0000256" key="6">
    <source>
        <dbReference type="ARBA" id="ARBA00022490"/>
    </source>
</evidence>
<evidence type="ECO:0000259" key="13">
    <source>
        <dbReference type="PROSITE" id="PS50004"/>
    </source>
</evidence>
<evidence type="ECO:0008006" key="17">
    <source>
        <dbReference type="Google" id="ProtNLM"/>
    </source>
</evidence>
<dbReference type="Gene3D" id="2.60.40.150">
    <property type="entry name" value="C2 domain"/>
    <property type="match status" value="1"/>
</dbReference>
<evidence type="ECO:0000256" key="9">
    <source>
        <dbReference type="ARBA" id="ARBA00022837"/>
    </source>
</evidence>
<gene>
    <name evidence="15" type="ORF">BOX15_Mlig028315g1</name>
</gene>
<evidence type="ECO:0000256" key="10">
    <source>
        <dbReference type="ARBA" id="ARBA00023136"/>
    </source>
</evidence>
<feature type="domain" description="VWFA" evidence="14">
    <location>
        <begin position="460"/>
        <end position="635"/>
    </location>
</feature>
<dbReference type="GO" id="GO:0046872">
    <property type="term" value="F:metal ion binding"/>
    <property type="evidence" value="ECO:0007669"/>
    <property type="project" value="UniProtKB-KW"/>
</dbReference>
<keyword evidence="8" id="KW-0677">Repeat</keyword>
<evidence type="ECO:0000313" key="15">
    <source>
        <dbReference type="EMBL" id="PAA60060.1"/>
    </source>
</evidence>
<name>A0A267EEV5_9PLAT</name>
<dbReference type="GO" id="GO:0005737">
    <property type="term" value="C:cytoplasm"/>
    <property type="evidence" value="ECO:0007669"/>
    <property type="project" value="UniProtKB-SubCell"/>
</dbReference>
<dbReference type="Proteomes" id="UP000215902">
    <property type="component" value="Unassembled WGS sequence"/>
</dbReference>
<dbReference type="PANTHER" id="PTHR10857">
    <property type="entry name" value="COPINE"/>
    <property type="match status" value="1"/>
</dbReference>
<evidence type="ECO:0000256" key="4">
    <source>
        <dbReference type="ARBA" id="ARBA00009048"/>
    </source>
</evidence>
<comment type="subcellular location">
    <subcellularLocation>
        <location evidence="2">Cell membrane</location>
    </subcellularLocation>
    <subcellularLocation>
        <location evidence="3">Cytoplasm</location>
    </subcellularLocation>
    <subcellularLocation>
        <location evidence="1">Nucleus</location>
    </subcellularLocation>
</comment>
<dbReference type="EMBL" id="NIVC01002197">
    <property type="protein sequence ID" value="PAA60060.1"/>
    <property type="molecule type" value="Genomic_DNA"/>
</dbReference>
<dbReference type="Pfam" id="PF00168">
    <property type="entry name" value="C2"/>
    <property type="match status" value="2"/>
</dbReference>
<dbReference type="InterPro" id="IPR000008">
    <property type="entry name" value="C2_dom"/>
</dbReference>
<keyword evidence="5" id="KW-1003">Cell membrane</keyword>
<evidence type="ECO:0000256" key="7">
    <source>
        <dbReference type="ARBA" id="ARBA00022723"/>
    </source>
</evidence>
<sequence length="724" mass="79700">MPNNSGSSGKQQQQQQSIRGGGLQSNKKEAAEPGLRSAGSSPAHAQSSSSSGGGGASRNCLTVRRGTLLRMASADYPPSSSAEAAAASAVLHSATRARSLRHQKSLRAEDTGGKATADFTKVVISAACCDLPCDKTFAVITLQSGSYMTEKDTVTTEVIEDTVSPVYGIPLITSYKFEERQMIEIEVFSARSLEHPVAAATTYNGAAASSATVSFHQQQQQQQQLQQESSSRRCPHQTPHHHFDARCHGRKLLGACSVSLGHLIHCGGRLTCPLTNSRSGQCLEYARCIFHVEEYRGNKENIMLKLSGRGLDKKDFFGKSDPYLIIEKRNDKGRLVRTYRTEVIKNTLDPDWKPIKVSLDRLCGGDFRREIKFRCYDWDGAEGDPEDKDIEFDEFIGEFSTTPKDLFSCEGSELQFDLVNPRKAKKKKHYRNSGVISLKTVAMDSDHSFLDYMFGGTDLCFTVAIDMTASNGSPSQPTSLHYTDPFTPNQYTIAMQAVLEIIQDYDTDQLLPAFGFGCRVPPEYKVSHEWPLNGNSENPFCQGASGVLDAYRRCLEEVRLSGPTNFAPVIRHVSRLAVEHQDGSRYYVLLILTDGTIDDWTECKRAVIEASFLPVSIIVVGIGNGDFTEMELLDQDVWLLEEGGQKACRDIVQFVELRKYLRPAADGTDGVRWSKVALAKDVLQELPTQIMEYMRRRRLRPASAASAAAAAAAAAANPNAPVTE</sequence>
<evidence type="ECO:0000256" key="11">
    <source>
        <dbReference type="ARBA" id="ARBA00023242"/>
    </source>
</evidence>
<comment type="caution">
    <text evidence="15">The sequence shown here is derived from an EMBL/GenBank/DDBJ whole genome shotgun (WGS) entry which is preliminary data.</text>
</comment>
<proteinExistence type="inferred from homology"/>
<organism evidence="15 16">
    <name type="scientific">Macrostomum lignano</name>
    <dbReference type="NCBI Taxonomy" id="282301"/>
    <lineage>
        <taxon>Eukaryota</taxon>
        <taxon>Metazoa</taxon>
        <taxon>Spiralia</taxon>
        <taxon>Lophotrochozoa</taxon>
        <taxon>Platyhelminthes</taxon>
        <taxon>Rhabditophora</taxon>
        <taxon>Macrostomorpha</taxon>
        <taxon>Macrostomida</taxon>
        <taxon>Macrostomidae</taxon>
        <taxon>Macrostomum</taxon>
    </lineage>
</organism>
<dbReference type="SMART" id="SM00239">
    <property type="entry name" value="C2"/>
    <property type="match status" value="1"/>
</dbReference>
<dbReference type="InterPro" id="IPR045052">
    <property type="entry name" value="Copine"/>
</dbReference>
<comment type="similarity">
    <text evidence="4">Belongs to the copine family.</text>
</comment>
<protein>
    <recommendedName>
        <fullName evidence="17">C2 domain-containing protein</fullName>
    </recommendedName>
</protein>
<dbReference type="SMART" id="SM00327">
    <property type="entry name" value="VWA"/>
    <property type="match status" value="1"/>
</dbReference>
<evidence type="ECO:0000256" key="1">
    <source>
        <dbReference type="ARBA" id="ARBA00004123"/>
    </source>
</evidence>
<keyword evidence="10" id="KW-0472">Membrane</keyword>
<dbReference type="GO" id="GO:0005886">
    <property type="term" value="C:plasma membrane"/>
    <property type="evidence" value="ECO:0007669"/>
    <property type="project" value="UniProtKB-SubCell"/>
</dbReference>
<keyword evidence="9" id="KW-0106">Calcium</keyword>
<feature type="compositionally biased region" description="Low complexity" evidence="12">
    <location>
        <begin position="217"/>
        <end position="227"/>
    </location>
</feature>
<dbReference type="SUPFAM" id="SSF53300">
    <property type="entry name" value="vWA-like"/>
    <property type="match status" value="1"/>
</dbReference>
<evidence type="ECO:0000313" key="16">
    <source>
        <dbReference type="Proteomes" id="UP000215902"/>
    </source>
</evidence>
<keyword evidence="16" id="KW-1185">Reference proteome</keyword>
<keyword evidence="6" id="KW-0963">Cytoplasm</keyword>
<evidence type="ECO:0000256" key="8">
    <source>
        <dbReference type="ARBA" id="ARBA00022737"/>
    </source>
</evidence>
<dbReference type="SUPFAM" id="SSF49562">
    <property type="entry name" value="C2 domain (Calcium/lipid-binding domain, CaLB)"/>
    <property type="match status" value="1"/>
</dbReference>
<dbReference type="CDD" id="cd04047">
    <property type="entry name" value="C2B_Copine"/>
    <property type="match status" value="1"/>
</dbReference>
<dbReference type="FunFam" id="2.60.40.150:FF:000042">
    <property type="entry name" value="Copine 3"/>
    <property type="match status" value="1"/>
</dbReference>
<dbReference type="GO" id="GO:0071277">
    <property type="term" value="P:cellular response to calcium ion"/>
    <property type="evidence" value="ECO:0007669"/>
    <property type="project" value="UniProtKB-ARBA"/>
</dbReference>
<evidence type="ECO:0000259" key="14">
    <source>
        <dbReference type="PROSITE" id="PS50234"/>
    </source>
</evidence>
<dbReference type="GO" id="GO:0005634">
    <property type="term" value="C:nucleus"/>
    <property type="evidence" value="ECO:0007669"/>
    <property type="project" value="UniProtKB-SubCell"/>
</dbReference>
<dbReference type="GO" id="GO:0005544">
    <property type="term" value="F:calcium-dependent phospholipid binding"/>
    <property type="evidence" value="ECO:0007669"/>
    <property type="project" value="InterPro"/>
</dbReference>
<feature type="compositionally biased region" description="Low complexity" evidence="12">
    <location>
        <begin position="1"/>
        <end position="18"/>
    </location>
</feature>
<dbReference type="PROSITE" id="PS50234">
    <property type="entry name" value="VWFA"/>
    <property type="match status" value="1"/>
</dbReference>
<feature type="region of interest" description="Disordered" evidence="12">
    <location>
        <begin position="217"/>
        <end position="240"/>
    </location>
</feature>
<evidence type="ECO:0000256" key="5">
    <source>
        <dbReference type="ARBA" id="ARBA00022475"/>
    </source>
</evidence>
<dbReference type="PANTHER" id="PTHR10857:SF106">
    <property type="entry name" value="C2 DOMAIN-CONTAINING PROTEIN"/>
    <property type="match status" value="1"/>
</dbReference>
<dbReference type="InterPro" id="IPR035892">
    <property type="entry name" value="C2_domain_sf"/>
</dbReference>
<accession>A0A267EEV5</accession>
<evidence type="ECO:0000256" key="12">
    <source>
        <dbReference type="SAM" id="MobiDB-lite"/>
    </source>
</evidence>
<feature type="compositionally biased region" description="Low complexity" evidence="12">
    <location>
        <begin position="37"/>
        <end position="50"/>
    </location>
</feature>
<dbReference type="PROSITE" id="PS50004">
    <property type="entry name" value="C2"/>
    <property type="match status" value="1"/>
</dbReference>
<feature type="region of interest" description="Disordered" evidence="12">
    <location>
        <begin position="1"/>
        <end position="59"/>
    </location>
</feature>
<keyword evidence="7" id="KW-0479">Metal-binding</keyword>
<dbReference type="InterPro" id="IPR010734">
    <property type="entry name" value="Copine_C"/>
</dbReference>
<reference evidence="15 16" key="1">
    <citation type="submission" date="2017-06" db="EMBL/GenBank/DDBJ databases">
        <title>A platform for efficient transgenesis in Macrostomum lignano, a flatworm model organism for stem cell research.</title>
        <authorList>
            <person name="Berezikov E."/>
        </authorList>
    </citation>
    <scope>NUCLEOTIDE SEQUENCE [LARGE SCALE GENOMIC DNA]</scope>
    <source>
        <strain evidence="15">DV1</strain>
        <tissue evidence="15">Whole organism</tissue>
    </source>
</reference>
<dbReference type="OrthoDB" id="5855668at2759"/>
<feature type="domain" description="C2" evidence="13">
    <location>
        <begin position="275"/>
        <end position="416"/>
    </location>
</feature>
<evidence type="ECO:0000256" key="2">
    <source>
        <dbReference type="ARBA" id="ARBA00004236"/>
    </source>
</evidence>
<dbReference type="InterPro" id="IPR002035">
    <property type="entry name" value="VWF_A"/>
</dbReference>
<dbReference type="STRING" id="282301.A0A267EEV5"/>
<dbReference type="Pfam" id="PF07002">
    <property type="entry name" value="Copine"/>
    <property type="match status" value="1"/>
</dbReference>
<dbReference type="AlphaFoldDB" id="A0A267EEV5"/>
<evidence type="ECO:0000256" key="3">
    <source>
        <dbReference type="ARBA" id="ARBA00004496"/>
    </source>
</evidence>